<evidence type="ECO:0008006" key="4">
    <source>
        <dbReference type="Google" id="ProtNLM"/>
    </source>
</evidence>
<dbReference type="EMBL" id="BAABJE010000005">
    <property type="protein sequence ID" value="GAA4790754.1"/>
    <property type="molecule type" value="Genomic_DNA"/>
</dbReference>
<dbReference type="Proteomes" id="UP001499959">
    <property type="component" value="Unassembled WGS sequence"/>
</dbReference>
<protein>
    <recommendedName>
        <fullName evidence="4">SMP-30/Gluconolactonase/LRE-like region domain-containing protein</fullName>
    </recommendedName>
</protein>
<dbReference type="InterPro" id="IPR015943">
    <property type="entry name" value="WD40/YVTN_repeat-like_dom_sf"/>
</dbReference>
<gene>
    <name evidence="2" type="ORF">GCM10023307_15100</name>
</gene>
<organism evidence="2 3">
    <name type="scientific">Lysobacter hankyongensis</name>
    <dbReference type="NCBI Taxonomy" id="1176535"/>
    <lineage>
        <taxon>Bacteria</taxon>
        <taxon>Pseudomonadati</taxon>
        <taxon>Pseudomonadota</taxon>
        <taxon>Gammaproteobacteria</taxon>
        <taxon>Lysobacterales</taxon>
        <taxon>Lysobacteraceae</taxon>
        <taxon>Lysobacter</taxon>
    </lineage>
</organism>
<feature type="signal peptide" evidence="1">
    <location>
        <begin position="1"/>
        <end position="26"/>
    </location>
</feature>
<proteinExistence type="predicted"/>
<name>A0ABP9B6Q3_9GAMM</name>
<comment type="caution">
    <text evidence="2">The sequence shown here is derived from an EMBL/GenBank/DDBJ whole genome shotgun (WGS) entry which is preliminary data.</text>
</comment>
<keyword evidence="1" id="KW-0732">Signal</keyword>
<evidence type="ECO:0000313" key="3">
    <source>
        <dbReference type="Proteomes" id="UP001499959"/>
    </source>
</evidence>
<dbReference type="RefSeq" id="WP_345302697.1">
    <property type="nucleotide sequence ID" value="NZ_BAABJE010000005.1"/>
</dbReference>
<dbReference type="PANTHER" id="PTHR40274:SF3">
    <property type="entry name" value="VIRGINIAMYCIN B LYASE"/>
    <property type="match status" value="1"/>
</dbReference>
<dbReference type="Gene3D" id="2.130.10.10">
    <property type="entry name" value="YVTN repeat-like/Quinoprotein amine dehydrogenase"/>
    <property type="match status" value="3"/>
</dbReference>
<evidence type="ECO:0000256" key="1">
    <source>
        <dbReference type="SAM" id="SignalP"/>
    </source>
</evidence>
<reference evidence="3" key="1">
    <citation type="journal article" date="2019" name="Int. J. Syst. Evol. Microbiol.">
        <title>The Global Catalogue of Microorganisms (GCM) 10K type strain sequencing project: providing services to taxonomists for standard genome sequencing and annotation.</title>
        <authorList>
            <consortium name="The Broad Institute Genomics Platform"/>
            <consortium name="The Broad Institute Genome Sequencing Center for Infectious Disease"/>
            <person name="Wu L."/>
            <person name="Ma J."/>
        </authorList>
    </citation>
    <scope>NUCLEOTIDE SEQUENCE [LARGE SCALE GENOMIC DNA]</scope>
    <source>
        <strain evidence="3">JCM 18204</strain>
    </source>
</reference>
<accession>A0ABP9B6Q3</accession>
<feature type="chain" id="PRO_5047124758" description="SMP-30/Gluconolactonase/LRE-like region domain-containing protein" evidence="1">
    <location>
        <begin position="27"/>
        <end position="923"/>
    </location>
</feature>
<sequence>MDFALFPAMRAVGLLVLMTFSATGTASTASSGRVREIEIDTPRSGPSIVVMAPDQAVWSSLARASRLLRVAPDGTKREYQLPEGSFPVGLLIDQDGTVWYSDIRKNQIVHFDPRDGARRAYDVPTKESFPFFLVKDAQGLVYFTERVGNKLGRLDPASGRFDEFPVQVPGAQPAGMAITPDGHIFFTQNSANRVGHFDPAVGKVVDVLVPSPATPGPFYGPAGITSDAKGNIWFCQLDGRLGLIRQENRTRIEEFPLPDPKVRPGGVVTDAHGLVWYTGLDGNMIGSFHPASGTFRRYDLPSGAADPRPMTPPEITARGEQPVAGMQARSTRPFGITVDKAGRVWFAEQYGHRLGFVEPPPLDVIAPVGTQRGAVADLNLLMRGAVAKAPRQVSVNGKPQNVAQDKLDLLGLEPGPHILEVVAQTADGPVTGSSRFVLAPDMDFLARAVARYARSTADAAVGIQGLWREVEAARAMRNLPEVRARIAAVRRSLPVDQNGAAALLRRQLLYVEMFGEVEVNVAATQEGCAPTEVVVQRGDRVRWTTEAGVRLLARDGSFASPISAGAWSHAFPREGRFEYACGKTTATVRVEPRSIDAIEAKTENPGRVPTVLVVDTPRGVWAAAGGGGYASLAAVPLNNKILRLTPDGRILEYDTPTPESAPTSIKMAPDGRLWFTERAAGKIGSLDPSSGRIEEFDIPSPGSMPTGIAVDHHDGMVWFTEKQSGKIGRFDPKRRTFEEFNTPHPKSEPSTIVLDHDGHVWFDERGADHLVRMNPRTLEMKTFPVPTKGSRVIGLVPDKRGYMWFLELAGQKIGRLDVNSGQIIEYEIPTRTASPFKAVLDRHGRLWFTQAYGNRIGVLQDGHVHEFALAVDNAMPGGIEAGEHGTLWFTQQATDVIAHVPDLLDIYVPDTDAMVSGIADASD</sequence>
<dbReference type="SUPFAM" id="SSF63829">
    <property type="entry name" value="Calcium-dependent phosphotriesterase"/>
    <property type="match status" value="2"/>
</dbReference>
<keyword evidence="3" id="KW-1185">Reference proteome</keyword>
<dbReference type="Pfam" id="PF24684">
    <property type="entry name" value="Vgb_lyase"/>
    <property type="match status" value="2"/>
</dbReference>
<evidence type="ECO:0000313" key="2">
    <source>
        <dbReference type="EMBL" id="GAA4790754.1"/>
    </source>
</evidence>
<dbReference type="PANTHER" id="PTHR40274">
    <property type="entry name" value="VIRGINIAMYCIN B LYASE"/>
    <property type="match status" value="1"/>
</dbReference>
<dbReference type="InterPro" id="IPR051344">
    <property type="entry name" value="Vgb"/>
</dbReference>